<dbReference type="Proteomes" id="UP000217935">
    <property type="component" value="Chromosome"/>
</dbReference>
<dbReference type="SUPFAM" id="SSF47336">
    <property type="entry name" value="ACP-like"/>
    <property type="match status" value="1"/>
</dbReference>
<evidence type="ECO:0000313" key="3">
    <source>
        <dbReference type="Proteomes" id="UP000217935"/>
    </source>
</evidence>
<dbReference type="Gene3D" id="1.10.1200.10">
    <property type="entry name" value="ACP-like"/>
    <property type="match status" value="1"/>
</dbReference>
<accession>A0A291GFH8</accession>
<keyword evidence="3" id="KW-1185">Reference proteome</keyword>
<evidence type="ECO:0000259" key="1">
    <source>
        <dbReference type="PROSITE" id="PS50075"/>
    </source>
</evidence>
<proteinExistence type="predicted"/>
<reference evidence="2 3" key="1">
    <citation type="submission" date="2017-06" db="EMBL/GenBank/DDBJ databases">
        <title>Celeribacter sp. TSPH2 complete genome sequence.</title>
        <authorList>
            <person name="Woo J.-H."/>
            <person name="Kim H.-S."/>
        </authorList>
    </citation>
    <scope>NUCLEOTIDE SEQUENCE [LARGE SCALE GENOMIC DNA]</scope>
    <source>
        <strain evidence="2 3">TSPH2</strain>
    </source>
</reference>
<dbReference type="InterPro" id="IPR036736">
    <property type="entry name" value="ACP-like_sf"/>
</dbReference>
<protein>
    <recommendedName>
        <fullName evidence="1">Carrier domain-containing protein</fullName>
    </recommendedName>
</protein>
<dbReference type="InterPro" id="IPR009081">
    <property type="entry name" value="PP-bd_ACP"/>
</dbReference>
<feature type="domain" description="Carrier" evidence="1">
    <location>
        <begin position="1"/>
        <end position="81"/>
    </location>
</feature>
<organism evidence="2 3">
    <name type="scientific">Celeribacter ethanolicus</name>
    <dbReference type="NCBI Taxonomy" id="1758178"/>
    <lineage>
        <taxon>Bacteria</taxon>
        <taxon>Pseudomonadati</taxon>
        <taxon>Pseudomonadota</taxon>
        <taxon>Alphaproteobacteria</taxon>
        <taxon>Rhodobacterales</taxon>
        <taxon>Roseobacteraceae</taxon>
        <taxon>Celeribacter</taxon>
    </lineage>
</organism>
<evidence type="ECO:0000313" key="2">
    <source>
        <dbReference type="EMBL" id="ATG49139.1"/>
    </source>
</evidence>
<dbReference type="STRING" id="1758178.GCA_001550095_01116"/>
<sequence>MDDTQIRTAILDAVAKAAQVDQATLTDTTPLGAGGLGLDSIAMLDLVLDLEDVTGLQLRSEALGGDDLATLGGLIRYMCSL</sequence>
<dbReference type="KEGG" id="ceh:CEW89_17130"/>
<gene>
    <name evidence="2" type="ORF">CEW89_17130</name>
</gene>
<dbReference type="Pfam" id="PF00550">
    <property type="entry name" value="PP-binding"/>
    <property type="match status" value="1"/>
</dbReference>
<name>A0A291GFH8_9RHOB</name>
<dbReference type="EMBL" id="CP022196">
    <property type="protein sequence ID" value="ATG49139.1"/>
    <property type="molecule type" value="Genomic_DNA"/>
</dbReference>
<dbReference type="AlphaFoldDB" id="A0A291GFH8"/>
<dbReference type="RefSeq" id="WP_096806712.1">
    <property type="nucleotide sequence ID" value="NZ_CP022196.1"/>
</dbReference>
<dbReference type="PROSITE" id="PS50075">
    <property type="entry name" value="CARRIER"/>
    <property type="match status" value="1"/>
</dbReference>